<proteinExistence type="predicted"/>
<reference evidence="1 2" key="1">
    <citation type="journal article" date="2021" name="Hortic Res">
        <title>High-quality reference genome and annotation aids understanding of berry development for evergreen blueberry (Vaccinium darrowii).</title>
        <authorList>
            <person name="Yu J."/>
            <person name="Hulse-Kemp A.M."/>
            <person name="Babiker E."/>
            <person name="Staton M."/>
        </authorList>
    </citation>
    <scope>NUCLEOTIDE SEQUENCE [LARGE SCALE GENOMIC DNA]</scope>
    <source>
        <strain evidence="2">cv. NJ 8807/NJ 8810</strain>
        <tissue evidence="1">Young leaf</tissue>
    </source>
</reference>
<comment type="caution">
    <text evidence="1">The sequence shown here is derived from an EMBL/GenBank/DDBJ whole genome shotgun (WGS) entry which is preliminary data.</text>
</comment>
<name>A0ACB7YMZ0_9ERIC</name>
<evidence type="ECO:0000313" key="2">
    <source>
        <dbReference type="Proteomes" id="UP000828048"/>
    </source>
</evidence>
<dbReference type="EMBL" id="CM037161">
    <property type="protein sequence ID" value="KAH7854981.1"/>
    <property type="molecule type" value="Genomic_DNA"/>
</dbReference>
<dbReference type="Proteomes" id="UP000828048">
    <property type="component" value="Chromosome 11"/>
</dbReference>
<protein>
    <submittedName>
        <fullName evidence="1">Uncharacterized protein</fullName>
    </submittedName>
</protein>
<accession>A0ACB7YMZ0</accession>
<keyword evidence="2" id="KW-1185">Reference proteome</keyword>
<evidence type="ECO:0000313" key="1">
    <source>
        <dbReference type="EMBL" id="KAH7854981.1"/>
    </source>
</evidence>
<organism evidence="1 2">
    <name type="scientific">Vaccinium darrowii</name>
    <dbReference type="NCBI Taxonomy" id="229202"/>
    <lineage>
        <taxon>Eukaryota</taxon>
        <taxon>Viridiplantae</taxon>
        <taxon>Streptophyta</taxon>
        <taxon>Embryophyta</taxon>
        <taxon>Tracheophyta</taxon>
        <taxon>Spermatophyta</taxon>
        <taxon>Magnoliopsida</taxon>
        <taxon>eudicotyledons</taxon>
        <taxon>Gunneridae</taxon>
        <taxon>Pentapetalae</taxon>
        <taxon>asterids</taxon>
        <taxon>Ericales</taxon>
        <taxon>Ericaceae</taxon>
        <taxon>Vaccinioideae</taxon>
        <taxon>Vaccinieae</taxon>
        <taxon>Vaccinium</taxon>
    </lineage>
</organism>
<gene>
    <name evidence="1" type="ORF">Vadar_019801</name>
</gene>
<sequence length="1106" mass="123404">MTCLQVSLPNLEVLGVDNLENLERLGHGPLSLGSLVKLRDFSVRGCGKLLCVFPSQLVLMLRNLEELTVERCNFLEVVFELEGVDCNEPNPELLSPLKVVKLRDLPKLNYISKRDPMDFKYIQTLVIEGCDSLRYVFAPTVTKSIPQLRELKIQRCMMLSRIVAEENGLGDSSVDEVEFPQLESLGLCELPNLVSFFPNVNATLAKSTDQLHNTMQPQPLFNGKVAFPRLEKLYLEGLQNLSDLWCSEVSLPNLEVLEVSKLENLERLGTLSVGTLFKLRRFSVRDCGKLLCVFPSQLVSRLGILEELTVQRCNLLEVVFELEGVDCNEPNPELLSPLKVVKLRDLPKLNYISKRDPIGFKYIQTLEIKGCDSLRYVFAPTVAKSISQLRELKIQRCKTLSRIVAEENGLGDSSVDGVEFPQLESLELCDLPNFMSFFPNVNTTLPESTDRLHNPMQPQSLFNEKVAIRSLKYVKLLGLENVSDLWCSELLSSSFSKLEKLEVSNCTSLRNMFHPSMAGCLVNLKELLIEDFSTLEAVVGKEEEVGEHGIKMDKTMFPQLGKLHLRSLPNLRMFCQFTYPLELPLLSKMVIVLCPSMDVFSLGKVSTPNLSLSSLLGYGDLINAKQLLREARHQYWGSENRGDSGQELNKNGDDPMARSMEKPRTLDYVTDKSISWQVAETQCRLVAIPERIDGPHKVARLLYTNSGDGVLALGCNGSIRLWKWGSSKHNPSGKKRLLNSVRLVSKATASVVPQQWQPASGLAMTNDVTGAKLEEAVPCIALSKDDSFVISACGGVISLFDMRTFQVRKMFKPPPLASTFLSFDPQDNRVIAIGMEDSTIHIYKFWLNEVKSILEGHQKRITGLDFSTNLNILVSSGADAQLCIWSIDTWKKLKSVPIQLPAGKARNGDTRVQFHSNQIYLLVSHETQLAIYDPSRDRIRQRVSQDVLPAPISSATYSCDSQLVYTSFYDGSIGVFDADNLTLRCRIAASAYLSPALLSGNQAVYPFVVAAHPQLPNQFAIALTDGSVIVMEPPTITGQDSGTTSSSNASNQTPDQKGEDVDVDDDLDKDVDEDALIMTRTRTATTSTHDEEEDLEEVRHYIHSSF</sequence>